<keyword evidence="11" id="KW-1185">Reference proteome</keyword>
<proteinExistence type="inferred from homology"/>
<keyword evidence="3" id="KW-0808">Transferase</keyword>
<dbReference type="GO" id="GO:0001733">
    <property type="term" value="F:galactosylceramide sulfotransferase activity"/>
    <property type="evidence" value="ECO:0007669"/>
    <property type="project" value="InterPro"/>
</dbReference>
<evidence type="ECO:0000256" key="8">
    <source>
        <dbReference type="ARBA" id="ARBA00023136"/>
    </source>
</evidence>
<keyword evidence="4" id="KW-0812">Transmembrane</keyword>
<dbReference type="GeneTree" id="ENSGT00950000182923"/>
<dbReference type="AlphaFoldDB" id="A0A8C4NC49"/>
<dbReference type="OMA" id="CAPKVDI"/>
<name>A0A8C4NC49_EPTBU</name>
<dbReference type="Pfam" id="PF06990">
    <property type="entry name" value="Gal-3-0_sulfotr"/>
    <property type="match status" value="1"/>
</dbReference>
<comment type="similarity">
    <text evidence="2">Belongs to the galactose-3-O-sulfotransferase family.</text>
</comment>
<reference evidence="10" key="1">
    <citation type="submission" date="2025-08" db="UniProtKB">
        <authorList>
            <consortium name="Ensembl"/>
        </authorList>
    </citation>
    <scope>IDENTIFICATION</scope>
</reference>
<dbReference type="SUPFAM" id="SSF52540">
    <property type="entry name" value="P-loop containing nucleoside triphosphate hydrolases"/>
    <property type="match status" value="1"/>
</dbReference>
<dbReference type="Proteomes" id="UP000694388">
    <property type="component" value="Unplaced"/>
</dbReference>
<keyword evidence="5" id="KW-0735">Signal-anchor</keyword>
<dbReference type="GO" id="GO:0006682">
    <property type="term" value="P:galactosylceramide biosynthetic process"/>
    <property type="evidence" value="ECO:0007669"/>
    <property type="project" value="TreeGrafter"/>
</dbReference>
<evidence type="ECO:0000256" key="2">
    <source>
        <dbReference type="ARBA" id="ARBA00008124"/>
    </source>
</evidence>
<evidence type="ECO:0000256" key="6">
    <source>
        <dbReference type="ARBA" id="ARBA00022989"/>
    </source>
</evidence>
<dbReference type="PANTHER" id="PTHR14647:SF56">
    <property type="entry name" value="GALACTOSYLCERAMIDE SULFOTRANSFERASE"/>
    <property type="match status" value="1"/>
</dbReference>
<dbReference type="GO" id="GO:0000139">
    <property type="term" value="C:Golgi membrane"/>
    <property type="evidence" value="ECO:0007669"/>
    <property type="project" value="UniProtKB-SubCell"/>
</dbReference>
<evidence type="ECO:0000256" key="5">
    <source>
        <dbReference type="ARBA" id="ARBA00022968"/>
    </source>
</evidence>
<comment type="subcellular location">
    <subcellularLocation>
        <location evidence="1">Golgi apparatus membrane</location>
        <topology evidence="1">Single-pass type II membrane protein</topology>
    </subcellularLocation>
</comment>
<dbReference type="Ensembl" id="ENSEBUT00000001092.1">
    <property type="protein sequence ID" value="ENSEBUP00000000786.1"/>
    <property type="gene ID" value="ENSEBUG00000000840.1"/>
</dbReference>
<evidence type="ECO:0000313" key="10">
    <source>
        <dbReference type="Ensembl" id="ENSEBUP00000000786.1"/>
    </source>
</evidence>
<organism evidence="10 11">
    <name type="scientific">Eptatretus burgeri</name>
    <name type="common">Inshore hagfish</name>
    <dbReference type="NCBI Taxonomy" id="7764"/>
    <lineage>
        <taxon>Eukaryota</taxon>
        <taxon>Metazoa</taxon>
        <taxon>Chordata</taxon>
        <taxon>Craniata</taxon>
        <taxon>Vertebrata</taxon>
        <taxon>Cyclostomata</taxon>
        <taxon>Myxini</taxon>
        <taxon>Myxiniformes</taxon>
        <taxon>Myxinidae</taxon>
        <taxon>Eptatretinae</taxon>
        <taxon>Eptatretus</taxon>
    </lineage>
</organism>
<evidence type="ECO:0000256" key="7">
    <source>
        <dbReference type="ARBA" id="ARBA00023034"/>
    </source>
</evidence>
<evidence type="ECO:0000313" key="11">
    <source>
        <dbReference type="Proteomes" id="UP000694388"/>
    </source>
</evidence>
<accession>A0A8C4NC49</accession>
<keyword evidence="6" id="KW-1133">Transmembrane helix</keyword>
<dbReference type="Gene3D" id="3.40.50.300">
    <property type="entry name" value="P-loop containing nucleotide triphosphate hydrolases"/>
    <property type="match status" value="1"/>
</dbReference>
<sequence length="391" mass="45746">MSSVTIRKWMRLSNSSCTQADSYRGSDTPISHEEKVAPFPCFPHHNIMFLKTHKAAGSTVLNILLRFGQKYSLRFALPRRTNDFSYPEFFKRDYVDGYAPGTHFNILANHLRFCRKELHEVMPADTIYITILRDPGLLFDSSFHYFAPLVPFTWNFGGGITVEEFLRDPWYYYRPSGLNAHLLKNLQAFDLGLDYNLNSTDPYVDELFHNIEKTFKLIMISEYFDESLVLLKDLLCWDFDDIVYFKLNMRAGGTSQLSNEAYSHAHAWNGLDLRLYKHFNNSLWHLIKSYGIERMRSDVKELHRRKGQLAYTCLERGGPVVAENVRNKGLQPWQPPGASSIMGYNLRTNLSAELYESCRKMVMPELQYLSELGVSLWLTKLWSWIRWLVRW</sequence>
<keyword evidence="9" id="KW-0325">Glycoprotein</keyword>
<evidence type="ECO:0000256" key="1">
    <source>
        <dbReference type="ARBA" id="ARBA00004323"/>
    </source>
</evidence>
<dbReference type="PANTHER" id="PTHR14647">
    <property type="entry name" value="GALACTOSE-3-O-SULFOTRANSFERASE"/>
    <property type="match status" value="1"/>
</dbReference>
<reference evidence="10" key="2">
    <citation type="submission" date="2025-09" db="UniProtKB">
        <authorList>
            <consortium name="Ensembl"/>
        </authorList>
    </citation>
    <scope>IDENTIFICATION</scope>
</reference>
<dbReference type="GO" id="GO:0042552">
    <property type="term" value="P:myelination"/>
    <property type="evidence" value="ECO:0007669"/>
    <property type="project" value="TreeGrafter"/>
</dbReference>
<dbReference type="InterPro" id="IPR009729">
    <property type="entry name" value="Gal-3-0_sulfotransfrase"/>
</dbReference>
<evidence type="ECO:0000256" key="3">
    <source>
        <dbReference type="ARBA" id="ARBA00022679"/>
    </source>
</evidence>
<dbReference type="InterPro" id="IPR027417">
    <property type="entry name" value="P-loop_NTPase"/>
</dbReference>
<evidence type="ECO:0000256" key="9">
    <source>
        <dbReference type="ARBA" id="ARBA00023180"/>
    </source>
</evidence>
<keyword evidence="8" id="KW-0472">Membrane</keyword>
<keyword evidence="7" id="KW-0333">Golgi apparatus</keyword>
<protein>
    <submittedName>
        <fullName evidence="10">Galactose-3-O-sulfotransferase 1b</fullName>
    </submittedName>
</protein>
<evidence type="ECO:0000256" key="4">
    <source>
        <dbReference type="ARBA" id="ARBA00022692"/>
    </source>
</evidence>